<dbReference type="Pfam" id="PF13439">
    <property type="entry name" value="Glyco_transf_4"/>
    <property type="match status" value="1"/>
</dbReference>
<organism evidence="6 7">
    <name type="scientific">Brachybacterium phenoliresistens</name>
    <dbReference type="NCBI Taxonomy" id="396014"/>
    <lineage>
        <taxon>Bacteria</taxon>
        <taxon>Bacillati</taxon>
        <taxon>Actinomycetota</taxon>
        <taxon>Actinomycetes</taxon>
        <taxon>Micrococcales</taxon>
        <taxon>Dermabacteraceae</taxon>
        <taxon>Brachybacterium</taxon>
    </lineage>
</organism>
<gene>
    <name evidence="6" type="ORF">BF93_15255</name>
</gene>
<proteinExistence type="predicted"/>
<dbReference type="STRING" id="396014.BF93_15255"/>
<dbReference type="InterPro" id="IPR001296">
    <property type="entry name" value="Glyco_trans_1"/>
</dbReference>
<evidence type="ECO:0000313" key="6">
    <source>
        <dbReference type="EMBL" id="EWS81550.1"/>
    </source>
</evidence>
<dbReference type="PATRIC" id="fig|396014.3.peg.1394"/>
<keyword evidence="3 6" id="KW-0808">Transferase</keyword>
<evidence type="ECO:0000256" key="1">
    <source>
        <dbReference type="ARBA" id="ARBA00021292"/>
    </source>
</evidence>
<evidence type="ECO:0000259" key="5">
    <source>
        <dbReference type="Pfam" id="PF13439"/>
    </source>
</evidence>
<evidence type="ECO:0000256" key="3">
    <source>
        <dbReference type="ARBA" id="ARBA00022679"/>
    </source>
</evidence>
<name>Z9JT79_9MICO</name>
<evidence type="ECO:0000259" key="4">
    <source>
        <dbReference type="Pfam" id="PF00534"/>
    </source>
</evidence>
<dbReference type="OrthoDB" id="9801573at2"/>
<dbReference type="eggNOG" id="COG0297">
    <property type="taxonomic scope" value="Bacteria"/>
</dbReference>
<keyword evidence="7" id="KW-1185">Reference proteome</keyword>
<dbReference type="GO" id="GO:0016757">
    <property type="term" value="F:glycosyltransferase activity"/>
    <property type="evidence" value="ECO:0007669"/>
    <property type="project" value="UniProtKB-KW"/>
</dbReference>
<feature type="domain" description="Glycosyltransferase subfamily 4-like N-terminal" evidence="5">
    <location>
        <begin position="15"/>
        <end position="176"/>
    </location>
</feature>
<feature type="domain" description="Glycosyl transferase family 1" evidence="4">
    <location>
        <begin position="213"/>
        <end position="340"/>
    </location>
</feature>
<evidence type="ECO:0000313" key="7">
    <source>
        <dbReference type="Proteomes" id="UP000023067"/>
    </source>
</evidence>
<dbReference type="GO" id="GO:1901137">
    <property type="term" value="P:carbohydrate derivative biosynthetic process"/>
    <property type="evidence" value="ECO:0007669"/>
    <property type="project" value="UniProtKB-ARBA"/>
</dbReference>
<keyword evidence="2" id="KW-0328">Glycosyltransferase</keyword>
<accession>Z9JT79</accession>
<comment type="caution">
    <text evidence="6">The sequence shown here is derived from an EMBL/GenBank/DDBJ whole genome shotgun (WGS) entry which is preliminary data.</text>
</comment>
<dbReference type="Pfam" id="PF00534">
    <property type="entry name" value="Glycos_transf_1"/>
    <property type="match status" value="1"/>
</dbReference>
<protein>
    <recommendedName>
        <fullName evidence="1">D-inositol 3-phosphate glycosyltransferase</fullName>
    </recommendedName>
</protein>
<dbReference type="RefSeq" id="WP_084148340.1">
    <property type="nucleotide sequence ID" value="NZ_KK069991.1"/>
</dbReference>
<evidence type="ECO:0000256" key="2">
    <source>
        <dbReference type="ARBA" id="ARBA00022676"/>
    </source>
</evidence>
<dbReference type="SUPFAM" id="SSF53756">
    <property type="entry name" value="UDP-Glycosyltransferase/glycogen phosphorylase"/>
    <property type="match status" value="1"/>
</dbReference>
<dbReference type="InterPro" id="IPR028098">
    <property type="entry name" value="Glyco_trans_4-like_N"/>
</dbReference>
<dbReference type="AlphaFoldDB" id="Z9JT79"/>
<dbReference type="HOGENOM" id="CLU_041001_0_0_11"/>
<dbReference type="PANTHER" id="PTHR45947">
    <property type="entry name" value="SULFOQUINOVOSYL TRANSFERASE SQD2"/>
    <property type="match status" value="1"/>
</dbReference>
<dbReference type="InterPro" id="IPR050194">
    <property type="entry name" value="Glycosyltransferase_grp1"/>
</dbReference>
<dbReference type="Proteomes" id="UP000023067">
    <property type="component" value="Unassembled WGS sequence"/>
</dbReference>
<sequence>MPRIAIAHDYLTQRGGAERLVLSICRAFPEAEIHTLFYEPDQTYPEYRGHRIRTSVLNRIGPFRRDPRLALPLLAPVASRMRIDADVVIASSSGWAHAFPTRGRRIVYCHSPARWLYLPHDYLGQAGRLDPKRLLLGALTPLLTPWDRRAARQADAYLANSTVVRERIRKVYGFDATTLFPPFSPDIAEGAQEPIPALAGWAGADGTEGGHHLVVSRLQPYKHVDRVIEAFRSLPDQRLLVIGRGPEGERLRALAPPNVMLVEGLNDAQMRWAYGNARALVAASHEDFGLTPLEAGAHGVPTLALRAGGYLDTVLENVNGAFFEEPTAAAIRECVERAAASTWDATAIRAQAETFAEDRFIDGLRSAVAGLGIEPTSEPISGREGGRHG</sequence>
<dbReference type="EMBL" id="JDYK01000006">
    <property type="protein sequence ID" value="EWS81550.1"/>
    <property type="molecule type" value="Genomic_DNA"/>
</dbReference>
<dbReference type="Gene3D" id="3.40.50.2000">
    <property type="entry name" value="Glycogen Phosphorylase B"/>
    <property type="match status" value="2"/>
</dbReference>
<reference evidence="6 7" key="1">
    <citation type="submission" date="2014-02" db="EMBL/GenBank/DDBJ databases">
        <title>Genome sequence of Brachybacterium phenoliresistens strain W13A50.</title>
        <authorList>
            <person name="Wang X."/>
        </authorList>
    </citation>
    <scope>NUCLEOTIDE SEQUENCE [LARGE SCALE GENOMIC DNA]</scope>
    <source>
        <strain evidence="6 7">W13A50</strain>
    </source>
</reference>
<dbReference type="PANTHER" id="PTHR45947:SF3">
    <property type="entry name" value="SULFOQUINOVOSYL TRANSFERASE SQD2"/>
    <property type="match status" value="1"/>
</dbReference>